<dbReference type="OrthoDB" id="542521at2"/>
<dbReference type="Gene3D" id="1.10.10.10">
    <property type="entry name" value="Winged helix-like DNA-binding domain superfamily/Winged helix DNA-binding domain"/>
    <property type="match status" value="1"/>
</dbReference>
<dbReference type="PANTHER" id="PTHR43736:SF4">
    <property type="entry name" value="SLR1690 PROTEIN"/>
    <property type="match status" value="1"/>
</dbReference>
<dbReference type="Pfam" id="PF00293">
    <property type="entry name" value="NUDIX"/>
    <property type="match status" value="1"/>
</dbReference>
<evidence type="ECO:0000259" key="2">
    <source>
        <dbReference type="Pfam" id="PF21906"/>
    </source>
</evidence>
<dbReference type="SUPFAM" id="SSF55811">
    <property type="entry name" value="Nudix"/>
    <property type="match status" value="1"/>
</dbReference>
<dbReference type="Proteomes" id="UP000245081">
    <property type="component" value="Unassembled WGS sequence"/>
</dbReference>
<dbReference type="InterPro" id="IPR036388">
    <property type="entry name" value="WH-like_DNA-bd_sf"/>
</dbReference>
<dbReference type="SUPFAM" id="SSF46785">
    <property type="entry name" value="Winged helix' DNA-binding domain"/>
    <property type="match status" value="1"/>
</dbReference>
<comment type="caution">
    <text evidence="3">The sequence shown here is derived from an EMBL/GenBank/DDBJ whole genome shotgun (WGS) entry which is preliminary data.</text>
</comment>
<feature type="domain" description="Nudix hydrolase" evidence="1">
    <location>
        <begin position="15"/>
        <end position="135"/>
    </location>
</feature>
<dbReference type="PANTHER" id="PTHR43736">
    <property type="entry name" value="ADP-RIBOSE PYROPHOSPHATASE"/>
    <property type="match status" value="1"/>
</dbReference>
<dbReference type="Gene3D" id="3.90.79.10">
    <property type="entry name" value="Nucleoside Triphosphate Pyrophosphohydrolase"/>
    <property type="match status" value="1"/>
</dbReference>
<dbReference type="GO" id="GO:0003824">
    <property type="term" value="F:catalytic activity"/>
    <property type="evidence" value="ECO:0007669"/>
    <property type="project" value="UniProtKB-ARBA"/>
</dbReference>
<dbReference type="AlphaFoldDB" id="A0A2R5F9H1"/>
<dbReference type="InterPro" id="IPR015797">
    <property type="entry name" value="NUDIX_hydrolase-like_dom_sf"/>
</dbReference>
<evidence type="ECO:0000313" key="4">
    <source>
        <dbReference type="Proteomes" id="UP000245081"/>
    </source>
</evidence>
<name>A0A2R5F9H1_9PROT</name>
<accession>A0A2R5F9H1</accession>
<feature type="domain" description="NrtR DNA-binding winged helix" evidence="2">
    <location>
        <begin position="152"/>
        <end position="210"/>
    </location>
</feature>
<dbReference type="InterPro" id="IPR054105">
    <property type="entry name" value="WHD_NrtR"/>
</dbReference>
<keyword evidence="4" id="KW-1185">Reference proteome</keyword>
<organism evidence="3 4">
    <name type="scientific">Novimethylophilus kurashikiensis</name>
    <dbReference type="NCBI Taxonomy" id="1825523"/>
    <lineage>
        <taxon>Bacteria</taxon>
        <taxon>Pseudomonadati</taxon>
        <taxon>Pseudomonadota</taxon>
        <taxon>Betaproteobacteria</taxon>
        <taxon>Nitrosomonadales</taxon>
        <taxon>Methylophilaceae</taxon>
        <taxon>Novimethylophilus</taxon>
    </lineage>
</organism>
<dbReference type="InterPro" id="IPR036390">
    <property type="entry name" value="WH_DNA-bd_sf"/>
</dbReference>
<proteinExistence type="predicted"/>
<dbReference type="RefSeq" id="WP_109016030.1">
    <property type="nucleotide sequence ID" value="NZ_BDOQ01000010.1"/>
</dbReference>
<gene>
    <name evidence="3" type="ORF">NMK_2448</name>
</gene>
<dbReference type="CDD" id="cd18873">
    <property type="entry name" value="NUDIX_NadM_like"/>
    <property type="match status" value="1"/>
</dbReference>
<sequence>MNVFEYPLPVTTVDAALLTLRGERLHVALHRRENIPEQGKLALPGGVIHIDEDVDTDAAVLRVLQQKTGFIPRYIEQLRVFSGKRDNRWDWSVSVAYIALVPLADLEAAGKGVFHFYDVDDLPVDLAFDHRRIIAAAVERVRNKSAYSTLPCALLPEQFTLTQLQKTYEAVLQVKLDKANFRRRIDAMGCVIPTGEFQSGMQRPAKFYRFENVMVFNKAL</sequence>
<reference evidence="3 4" key="1">
    <citation type="journal article" date="2018" name="Environ. Microbiol.">
        <title>Isolation and genomic characterization of Novimethylophilus kurashikiensis gen. nov. sp. nov., a new lanthanide-dependent methylotrophic species of Methylophilaceae.</title>
        <authorList>
            <person name="Lv H."/>
            <person name="Sahin N."/>
            <person name="Tani A."/>
        </authorList>
    </citation>
    <scope>NUCLEOTIDE SEQUENCE [LARGE SCALE GENOMIC DNA]</scope>
    <source>
        <strain evidence="3 4">La2-4</strain>
    </source>
</reference>
<evidence type="ECO:0000259" key="1">
    <source>
        <dbReference type="Pfam" id="PF00293"/>
    </source>
</evidence>
<evidence type="ECO:0000313" key="3">
    <source>
        <dbReference type="EMBL" id="GBG14847.1"/>
    </source>
</evidence>
<dbReference type="InterPro" id="IPR000086">
    <property type="entry name" value="NUDIX_hydrolase_dom"/>
</dbReference>
<protein>
    <submittedName>
        <fullName evidence="3">4-hydroxy-3-methylbut-2-en-1-yl diphosphate synthase</fullName>
    </submittedName>
</protein>
<dbReference type="Pfam" id="PF21906">
    <property type="entry name" value="WHD_NrtR"/>
    <property type="match status" value="1"/>
</dbReference>
<dbReference type="EMBL" id="BDOQ01000010">
    <property type="protein sequence ID" value="GBG14847.1"/>
    <property type="molecule type" value="Genomic_DNA"/>
</dbReference>